<dbReference type="AlphaFoldDB" id="A0A4Y2TMT1"/>
<proteinExistence type="predicted"/>
<dbReference type="PANTHER" id="PTHR46060:SF1">
    <property type="entry name" value="MARINER MOS1 TRANSPOSASE-LIKE PROTEIN"/>
    <property type="match status" value="1"/>
</dbReference>
<evidence type="ECO:0008006" key="3">
    <source>
        <dbReference type="Google" id="ProtNLM"/>
    </source>
</evidence>
<gene>
    <name evidence="1" type="ORF">AVEN_47552_1</name>
</gene>
<comment type="caution">
    <text evidence="1">The sequence shown here is derived from an EMBL/GenBank/DDBJ whole genome shotgun (WGS) entry which is preliminary data.</text>
</comment>
<dbReference type="InterPro" id="IPR052709">
    <property type="entry name" value="Transposase-MT_Hybrid"/>
</dbReference>
<dbReference type="EMBL" id="BGPR01029848">
    <property type="protein sequence ID" value="GBO01943.1"/>
    <property type="molecule type" value="Genomic_DNA"/>
</dbReference>
<dbReference type="OrthoDB" id="6418286at2759"/>
<organism evidence="1 2">
    <name type="scientific">Araneus ventricosus</name>
    <name type="common">Orbweaver spider</name>
    <name type="synonym">Epeira ventricosa</name>
    <dbReference type="NCBI Taxonomy" id="182803"/>
    <lineage>
        <taxon>Eukaryota</taxon>
        <taxon>Metazoa</taxon>
        <taxon>Ecdysozoa</taxon>
        <taxon>Arthropoda</taxon>
        <taxon>Chelicerata</taxon>
        <taxon>Arachnida</taxon>
        <taxon>Araneae</taxon>
        <taxon>Araneomorphae</taxon>
        <taxon>Entelegynae</taxon>
        <taxon>Araneoidea</taxon>
        <taxon>Araneidae</taxon>
        <taxon>Araneus</taxon>
    </lineage>
</organism>
<dbReference type="PANTHER" id="PTHR46060">
    <property type="entry name" value="MARINER MOS1 TRANSPOSASE-LIKE PROTEIN"/>
    <property type="match status" value="1"/>
</dbReference>
<protein>
    <recommendedName>
        <fullName evidence="3">Mos1 transposase HTH domain-containing protein</fullName>
    </recommendedName>
</protein>
<dbReference type="Proteomes" id="UP000499080">
    <property type="component" value="Unassembled WGS sequence"/>
</dbReference>
<reference evidence="1 2" key="1">
    <citation type="journal article" date="2019" name="Sci. Rep.">
        <title>Orb-weaving spider Araneus ventricosus genome elucidates the spidroin gene catalogue.</title>
        <authorList>
            <person name="Kono N."/>
            <person name="Nakamura H."/>
            <person name="Ohtoshi R."/>
            <person name="Moran D.A.P."/>
            <person name="Shinohara A."/>
            <person name="Yoshida Y."/>
            <person name="Fujiwara M."/>
            <person name="Mori M."/>
            <person name="Tomita M."/>
            <person name="Arakawa K."/>
        </authorList>
    </citation>
    <scope>NUCLEOTIDE SEQUENCE [LARGE SCALE GENOMIC DNA]</scope>
</reference>
<name>A0A4Y2TMT1_ARAVE</name>
<sequence length="110" mass="12882">MVKKIWRLADSKLRRVIRFLTARNMKAADIPNQICEMFSDNAMSDSKVRKLTSWFKEDREKVDVKPRSGRPSVITDDLVQAIDTQIHANRRFTISKLLSEFQQVSRLVLF</sequence>
<evidence type="ECO:0000313" key="2">
    <source>
        <dbReference type="Proteomes" id="UP000499080"/>
    </source>
</evidence>
<accession>A0A4Y2TMT1</accession>
<evidence type="ECO:0000313" key="1">
    <source>
        <dbReference type="EMBL" id="GBO01943.1"/>
    </source>
</evidence>
<keyword evidence="2" id="KW-1185">Reference proteome</keyword>